<dbReference type="Gene3D" id="3.30.70.930">
    <property type="match status" value="2"/>
</dbReference>
<proteinExistence type="predicted"/>
<evidence type="ECO:0000313" key="3">
    <source>
        <dbReference type="Proteomes" id="UP000515928"/>
    </source>
</evidence>
<sequence length="204" mass="22928">MIERSNDLQCGLGSTQITGCRIALHPMTDDFVDVILGGLAKTDMSSVWRATDSLGTLLRGQMIDLVNTSMLLFANAYREDIHMAASMTYSKGCPGDVEADYLKDVTPRNEWVRTDNDSQMCEATISFYTFGVSNYMDHIYHVIDMIKEKGLYSEKRHYSTILSGSIYDVFHCYQDILEYADANLSHFVIETTVSVNSPSNKGEK</sequence>
<keyword evidence="3" id="KW-1185">Reference proteome</keyword>
<reference evidence="2 3" key="1">
    <citation type="submission" date="2020-08" db="EMBL/GenBank/DDBJ databases">
        <title>Genome sequence of Erysipelothrix inopinata DSM 15511T.</title>
        <authorList>
            <person name="Hyun D.-W."/>
            <person name="Bae J.-W."/>
        </authorList>
    </citation>
    <scope>NUCLEOTIDE SEQUENCE [LARGE SCALE GENOMIC DNA]</scope>
    <source>
        <strain evidence="2 3">DSM 15511</strain>
    </source>
</reference>
<evidence type="ECO:0000313" key="2">
    <source>
        <dbReference type="EMBL" id="QNN60239.1"/>
    </source>
</evidence>
<accession>A0A7G9RXB4</accession>
<evidence type="ECO:0000259" key="1">
    <source>
        <dbReference type="Pfam" id="PF07615"/>
    </source>
</evidence>
<dbReference type="Pfam" id="PF07615">
    <property type="entry name" value="Ykof"/>
    <property type="match status" value="2"/>
</dbReference>
<feature type="domain" description="Thiamin/hydroxymethyl pyrimidine-binding YkoF putative" evidence="1">
    <location>
        <begin position="123"/>
        <end position="200"/>
    </location>
</feature>
<feature type="domain" description="Thiamin/hydroxymethyl pyrimidine-binding YkoF putative" evidence="1">
    <location>
        <begin position="17"/>
        <end position="96"/>
    </location>
</feature>
<gene>
    <name evidence="2" type="ORF">H9L01_07655</name>
</gene>
<dbReference type="SUPFAM" id="SSF89957">
    <property type="entry name" value="MTH1187/YkoF-like"/>
    <property type="match status" value="1"/>
</dbReference>
<dbReference type="AlphaFoldDB" id="A0A7G9RXB4"/>
<dbReference type="RefSeq" id="WP_187533371.1">
    <property type="nucleotide sequence ID" value="NZ_CBCSHU010000018.1"/>
</dbReference>
<dbReference type="InterPro" id="IPR011522">
    <property type="entry name" value="Thiamin/HMP-bd_put_YkoF"/>
</dbReference>
<protein>
    <submittedName>
        <fullName evidence="2">Thiamine-binding protein</fullName>
    </submittedName>
</protein>
<dbReference type="InterPro" id="IPR029756">
    <property type="entry name" value="MTH1187/YkoF-like"/>
</dbReference>
<dbReference type="EMBL" id="CP060715">
    <property type="protein sequence ID" value="QNN60239.1"/>
    <property type="molecule type" value="Genomic_DNA"/>
</dbReference>
<organism evidence="2 3">
    <name type="scientific">Erysipelothrix inopinata</name>
    <dbReference type="NCBI Taxonomy" id="225084"/>
    <lineage>
        <taxon>Bacteria</taxon>
        <taxon>Bacillati</taxon>
        <taxon>Bacillota</taxon>
        <taxon>Erysipelotrichia</taxon>
        <taxon>Erysipelotrichales</taxon>
        <taxon>Erysipelotrichaceae</taxon>
        <taxon>Erysipelothrix</taxon>
    </lineage>
</organism>
<name>A0A7G9RXB4_9FIRM</name>
<dbReference type="KEGG" id="eio:H9L01_07655"/>
<dbReference type="Proteomes" id="UP000515928">
    <property type="component" value="Chromosome"/>
</dbReference>